<keyword evidence="4" id="KW-1185">Reference proteome</keyword>
<comment type="caution">
    <text evidence="3">The sequence shown here is derived from an EMBL/GenBank/DDBJ whole genome shotgun (WGS) entry which is preliminary data.</text>
</comment>
<feature type="region of interest" description="Disordered" evidence="1">
    <location>
        <begin position="488"/>
        <end position="538"/>
    </location>
</feature>
<feature type="transmembrane region" description="Helical" evidence="2">
    <location>
        <begin position="6"/>
        <end position="24"/>
    </location>
</feature>
<protein>
    <recommendedName>
        <fullName evidence="5">O-antigen ligase domain-containing protein</fullName>
    </recommendedName>
</protein>
<keyword evidence="2" id="KW-1133">Transmembrane helix</keyword>
<evidence type="ECO:0008006" key="5">
    <source>
        <dbReference type="Google" id="ProtNLM"/>
    </source>
</evidence>
<feature type="transmembrane region" description="Helical" evidence="2">
    <location>
        <begin position="171"/>
        <end position="189"/>
    </location>
</feature>
<keyword evidence="2" id="KW-0812">Transmembrane</keyword>
<feature type="transmembrane region" description="Helical" evidence="2">
    <location>
        <begin position="384"/>
        <end position="405"/>
    </location>
</feature>
<evidence type="ECO:0000313" key="4">
    <source>
        <dbReference type="Proteomes" id="UP001517376"/>
    </source>
</evidence>
<feature type="transmembrane region" description="Helical" evidence="2">
    <location>
        <begin position="443"/>
        <end position="461"/>
    </location>
</feature>
<dbReference type="RefSeq" id="WP_161765542.1">
    <property type="nucleotide sequence ID" value="NZ_JAAATW010000001.1"/>
</dbReference>
<evidence type="ECO:0000256" key="1">
    <source>
        <dbReference type="SAM" id="MobiDB-lite"/>
    </source>
</evidence>
<evidence type="ECO:0000313" key="3">
    <source>
        <dbReference type="EMBL" id="NBE06553.1"/>
    </source>
</evidence>
<accession>A0ABW9Y223</accession>
<organism evidence="3 4">
    <name type="scientific">Paragemmobacter ruber</name>
    <dbReference type="NCBI Taxonomy" id="1985673"/>
    <lineage>
        <taxon>Bacteria</taxon>
        <taxon>Pseudomonadati</taxon>
        <taxon>Pseudomonadota</taxon>
        <taxon>Alphaproteobacteria</taxon>
        <taxon>Rhodobacterales</taxon>
        <taxon>Paracoccaceae</taxon>
        <taxon>Paragemmobacter</taxon>
    </lineage>
</organism>
<feature type="transmembrane region" description="Helical" evidence="2">
    <location>
        <begin position="258"/>
        <end position="285"/>
    </location>
</feature>
<evidence type="ECO:0000256" key="2">
    <source>
        <dbReference type="SAM" id="Phobius"/>
    </source>
</evidence>
<feature type="transmembrane region" description="Helical" evidence="2">
    <location>
        <begin position="297"/>
        <end position="313"/>
    </location>
</feature>
<reference evidence="4" key="1">
    <citation type="submission" date="2020-01" db="EMBL/GenBank/DDBJ databases">
        <title>Sphingomonas sp. strain CSW-10.</title>
        <authorList>
            <person name="Chen W.-M."/>
        </authorList>
    </citation>
    <scope>NUCLEOTIDE SEQUENCE [LARGE SCALE GENOMIC DNA]</scope>
    <source>
        <strain evidence="4">CCP-1</strain>
    </source>
</reference>
<proteinExistence type="predicted"/>
<name>A0ABW9Y223_9RHOB</name>
<feature type="transmembrane region" description="Helical" evidence="2">
    <location>
        <begin position="227"/>
        <end position="246"/>
    </location>
</feature>
<gene>
    <name evidence="3" type="ORF">GU920_03350</name>
</gene>
<dbReference type="EMBL" id="JAAATW010000001">
    <property type="protein sequence ID" value="NBE06553.1"/>
    <property type="molecule type" value="Genomic_DNA"/>
</dbReference>
<feature type="transmembrane region" description="Helical" evidence="2">
    <location>
        <begin position="99"/>
        <end position="122"/>
    </location>
</feature>
<keyword evidence="2" id="KW-0472">Membrane</keyword>
<sequence>MPNALAFLVLFSWPVAVYLLFRYLPRVEALCWSILGGYLLLPSRTGFDLPLVPAVDKDVVPALTAALLLACGVGMTEAEKAAKRDARRFGGRGDTGHGAPMFGPFAPLIVLLILSPVVTVLTNSEPLFYGPVMLPGLSLHDAFSVIMRMVLTALPFLLAMRYLASPESHALLLKVIVAALLIYSLPVLFEVRMSPQLNVMFYGFFPHDFLQHIRPGGFRPVVFLQHGLWLALILCMAVIAAAALWRQRMSEGARSGQWFFAGVYLLIVLLLSNSLGAFVIALLLAPAALLLGVRPQLLIAGVIAAVVLIYPVLRSSGLVPTEQVVAMAERVSAERAASLQFRLDNEDALSARAALKPIAGWGLWGRNEIFDPETGRTLSVTDGAWIIVIGAFGWLGYIAQFGLLTMPTLLLAFGRKAASATPATAGLALVLAANLMDLLPNATLTPVTWLLGGAIAGYYLYRAPQEQPEGTAGADPALVRPRRSWGILTDRPPARPATAPQAAVSAAAPVQAGGSGGPAWHRSPAGPRAPQPAVQKKG</sequence>
<feature type="transmembrane region" description="Helical" evidence="2">
    <location>
        <begin position="142"/>
        <end position="164"/>
    </location>
</feature>
<dbReference type="Proteomes" id="UP001517376">
    <property type="component" value="Unassembled WGS sequence"/>
</dbReference>
<feature type="compositionally biased region" description="Low complexity" evidence="1">
    <location>
        <begin position="496"/>
        <end position="512"/>
    </location>
</feature>